<evidence type="ECO:0000256" key="11">
    <source>
        <dbReference type="ARBA" id="ARBA00023303"/>
    </source>
</evidence>
<dbReference type="SMART" id="SM00248">
    <property type="entry name" value="ANK"/>
    <property type="match status" value="15"/>
</dbReference>
<feature type="transmembrane region" description="Helical" evidence="14">
    <location>
        <begin position="912"/>
        <end position="935"/>
    </location>
</feature>
<feature type="repeat" description="ANK" evidence="12">
    <location>
        <begin position="452"/>
        <end position="484"/>
    </location>
</feature>
<evidence type="ECO:0000256" key="2">
    <source>
        <dbReference type="ARBA" id="ARBA00022448"/>
    </source>
</evidence>
<feature type="repeat" description="ANK" evidence="12">
    <location>
        <begin position="172"/>
        <end position="204"/>
    </location>
</feature>
<keyword evidence="2" id="KW-0813">Transport</keyword>
<feature type="repeat" description="ANK" evidence="12">
    <location>
        <begin position="521"/>
        <end position="553"/>
    </location>
</feature>
<keyword evidence="3" id="KW-0716">Sensory transduction</keyword>
<feature type="repeat" description="ANK" evidence="12">
    <location>
        <begin position="383"/>
        <end position="415"/>
    </location>
</feature>
<dbReference type="Pfam" id="PF00023">
    <property type="entry name" value="Ank"/>
    <property type="match status" value="2"/>
</dbReference>
<dbReference type="GO" id="GO:1902495">
    <property type="term" value="C:transmembrane transporter complex"/>
    <property type="evidence" value="ECO:0007669"/>
    <property type="project" value="TreeGrafter"/>
</dbReference>
<keyword evidence="16" id="KW-0675">Receptor</keyword>
<evidence type="ECO:0000256" key="3">
    <source>
        <dbReference type="ARBA" id="ARBA00022606"/>
    </source>
</evidence>
<organism evidence="16 17">
    <name type="scientific">Plakobranchus ocellatus</name>
    <dbReference type="NCBI Taxonomy" id="259542"/>
    <lineage>
        <taxon>Eukaryota</taxon>
        <taxon>Metazoa</taxon>
        <taxon>Spiralia</taxon>
        <taxon>Lophotrochozoa</taxon>
        <taxon>Mollusca</taxon>
        <taxon>Gastropoda</taxon>
        <taxon>Heterobranchia</taxon>
        <taxon>Euthyneura</taxon>
        <taxon>Panpulmonata</taxon>
        <taxon>Sacoglossa</taxon>
        <taxon>Placobranchoidea</taxon>
        <taxon>Plakobranchidae</taxon>
        <taxon>Plakobranchus</taxon>
    </lineage>
</organism>
<keyword evidence="5" id="KW-0677">Repeat</keyword>
<evidence type="ECO:0000256" key="8">
    <source>
        <dbReference type="ARBA" id="ARBA00023065"/>
    </source>
</evidence>
<dbReference type="AlphaFoldDB" id="A0AAV4C1L6"/>
<dbReference type="Pfam" id="PF00520">
    <property type="entry name" value="Ion_trans"/>
    <property type="match status" value="1"/>
</dbReference>
<feature type="transmembrane region" description="Helical" evidence="14">
    <location>
        <begin position="947"/>
        <end position="964"/>
    </location>
</feature>
<dbReference type="PROSITE" id="PS50297">
    <property type="entry name" value="ANK_REP_REGION"/>
    <property type="match status" value="11"/>
</dbReference>
<dbReference type="Pfam" id="PF12796">
    <property type="entry name" value="Ank_2"/>
    <property type="match status" value="5"/>
</dbReference>
<dbReference type="InterPro" id="IPR036770">
    <property type="entry name" value="Ankyrin_rpt-contain_sf"/>
</dbReference>
<feature type="transmembrane region" description="Helical" evidence="14">
    <location>
        <begin position="758"/>
        <end position="777"/>
    </location>
</feature>
<dbReference type="PANTHER" id="PTHR47143">
    <property type="entry name" value="TRANSIENT RECEPTOR POTENTIAL CATION CHANNEL PROTEIN PAINLESS"/>
    <property type="match status" value="1"/>
</dbReference>
<dbReference type="GO" id="GO:0005216">
    <property type="term" value="F:monoatomic ion channel activity"/>
    <property type="evidence" value="ECO:0007669"/>
    <property type="project" value="InterPro"/>
</dbReference>
<protein>
    <submittedName>
        <fullName evidence="16">Transient receptor potential cation channel subfamily a member 1</fullName>
    </submittedName>
</protein>
<keyword evidence="11" id="KW-0407">Ion channel</keyword>
<evidence type="ECO:0000256" key="14">
    <source>
        <dbReference type="SAM" id="Phobius"/>
    </source>
</evidence>
<feature type="repeat" description="ANK" evidence="12">
    <location>
        <begin position="105"/>
        <end position="138"/>
    </location>
</feature>
<evidence type="ECO:0000259" key="15">
    <source>
        <dbReference type="Pfam" id="PF00520"/>
    </source>
</evidence>
<comment type="subcellular location">
    <subcellularLocation>
        <location evidence="1">Membrane</location>
        <topology evidence="1">Multi-pass membrane protein</topology>
    </subcellularLocation>
</comment>
<dbReference type="PANTHER" id="PTHR47143:SF1">
    <property type="entry name" value="ION_TRANS DOMAIN-CONTAINING PROTEIN"/>
    <property type="match status" value="1"/>
</dbReference>
<keyword evidence="10" id="KW-0325">Glycoprotein</keyword>
<comment type="caution">
    <text evidence="16">The sequence shown here is derived from an EMBL/GenBank/DDBJ whole genome shotgun (WGS) entry which is preliminary data.</text>
</comment>
<evidence type="ECO:0000256" key="12">
    <source>
        <dbReference type="PROSITE-ProRule" id="PRU00023"/>
    </source>
</evidence>
<dbReference type="InterPro" id="IPR052076">
    <property type="entry name" value="TRP_cation_channel"/>
</dbReference>
<accession>A0AAV4C1L6</accession>
<evidence type="ECO:0000256" key="7">
    <source>
        <dbReference type="ARBA" id="ARBA00023043"/>
    </source>
</evidence>
<keyword evidence="9 14" id="KW-0472">Membrane</keyword>
<feature type="repeat" description="ANK" evidence="12">
    <location>
        <begin position="279"/>
        <end position="311"/>
    </location>
</feature>
<feature type="repeat" description="ANK" evidence="12">
    <location>
        <begin position="587"/>
        <end position="619"/>
    </location>
</feature>
<feature type="region of interest" description="Disordered" evidence="13">
    <location>
        <begin position="1"/>
        <end position="30"/>
    </location>
</feature>
<gene>
    <name evidence="16" type="ORF">PoB_005167700</name>
</gene>
<feature type="transmembrane region" description="Helical" evidence="14">
    <location>
        <begin position="848"/>
        <end position="868"/>
    </location>
</feature>
<dbReference type="EMBL" id="BLXT01005724">
    <property type="protein sequence ID" value="GFO25172.1"/>
    <property type="molecule type" value="Genomic_DNA"/>
</dbReference>
<reference evidence="16 17" key="1">
    <citation type="journal article" date="2021" name="Elife">
        <title>Chloroplast acquisition without the gene transfer in kleptoplastic sea slugs, Plakobranchus ocellatus.</title>
        <authorList>
            <person name="Maeda T."/>
            <person name="Takahashi S."/>
            <person name="Yoshida T."/>
            <person name="Shimamura S."/>
            <person name="Takaki Y."/>
            <person name="Nagai Y."/>
            <person name="Toyoda A."/>
            <person name="Suzuki Y."/>
            <person name="Arimoto A."/>
            <person name="Ishii H."/>
            <person name="Satoh N."/>
            <person name="Nishiyama T."/>
            <person name="Hasebe M."/>
            <person name="Maruyama T."/>
            <person name="Minagawa J."/>
            <person name="Obokata J."/>
            <person name="Shigenobu S."/>
        </authorList>
    </citation>
    <scope>NUCLEOTIDE SEQUENCE [LARGE SCALE GENOMIC DNA]</scope>
</reference>
<feature type="transmembrane region" description="Helical" evidence="14">
    <location>
        <begin position="984"/>
        <end position="1008"/>
    </location>
</feature>
<feature type="compositionally biased region" description="Polar residues" evidence="13">
    <location>
        <begin position="1"/>
        <end position="12"/>
    </location>
</feature>
<dbReference type="Gene3D" id="1.25.40.20">
    <property type="entry name" value="Ankyrin repeat-containing domain"/>
    <property type="match status" value="4"/>
</dbReference>
<sequence length="1185" mass="133140">MENIGSTSSGSDTRQEDLVSEENDHEQDEIQCKVKESRSGFHLSHSKSTSMMLEILMDSMSPEQMVKELRALTEVLMLCAQNGNAKEVARILRTDPTRLHARNAQGQMALHVAASKGKKDVVAVIVEQDGVDLDALDQKNNTALLLAVEAQSPEIVDLLIKSGADVNIANSSHQKPIHLAAELSSIEVVKALLDNGVDPNTRGDMGMSPLHYAAGKDNGEIMRLLMACGGKPCGKCDFGYYPIHIAAKCSAANAMEAIIEEALKFGYTREQILSFKDRENNLPLHAAVNGGDIKAVEVCLKAGASVKTPQDDGSTPVHFACAQGNMEMIRMMEQTQPENFQEALFTVDVMKMAPIHRAALFNHVAVLKYLLEHGADVDCRDVQDRTPLLLAASKGCWGAVQLLIANNADVHVKDTNNRNFLHLAIRFGGKLDQIGGDFIKDIKNLLNERDDFGCSPLHYASKEGHLLALDDLIRMGAVLNPKNNQKQSPFHFAARYGRYNTCRRLLDSMYGPNIINETDGSGLTALHIAAQNGHTKVIQLLLQRGAVVNKDNEDNTPLHHAASEGWTHSMRVLIGVKSNLLNSVNADGETALHIAAKNGQTSATTLLLTLGATFLKNNQGETFFDHVIQSKHSEVAVATVNHERWQEVLMTPSSVYGWFMLGLIEHLPDVCSNVLDRCQTTSDDDPRSPQYHINYNFRFLDTPVSCLQAVRKKQEDSNVLPMMALNAMVKNNRVNCLSHPVCTTFLKVKWTKYGMPVYMAYLIVYGMFLASITSFVCEHNAMNHYDKKVTSNETIAFLHGNKSSGYRFTPCFIVALWFIAAYSAANILKEILQIITQKRKYFQDFGNAVEWSLYVSSLLFVVPFLGGFSCHWQWEIGAIAVFLSWFNALVFLQRFDFFGIYVVMFIEILRTLIQVLCVFSILIIAFGLSFYMLLYKEESKAYSTPQLSLLRTFMMMLELDYMASFNAQFVDGHADTLHFGSLTLVMLVIFVLFMPILLVNLLIGLAVGDIESVQRDARLKRLAMQVELHTSMESKMPMFIYKRVTMNEYKHYPNTCAKRLDTFMTSLAGSNKNMEPLPDPTLNPNSILYEELYKQKVRMRDMNSMLERNNELLRKIMQKMEIHTEDDAWDEGVSYNCDVNVSCEDNYDEVMRMQNNSNRFKSKSFKEKMYLKSAVVAMWQKQPKP</sequence>
<evidence type="ECO:0000256" key="6">
    <source>
        <dbReference type="ARBA" id="ARBA00022989"/>
    </source>
</evidence>
<keyword evidence="17" id="KW-1185">Reference proteome</keyword>
<evidence type="ECO:0000256" key="9">
    <source>
        <dbReference type="ARBA" id="ARBA00023136"/>
    </source>
</evidence>
<feature type="repeat" description="ANK" evidence="12">
    <location>
        <begin position="350"/>
        <end position="382"/>
    </location>
</feature>
<feature type="repeat" description="ANK" evidence="12">
    <location>
        <begin position="312"/>
        <end position="332"/>
    </location>
</feature>
<proteinExistence type="predicted"/>
<feature type="repeat" description="ANK" evidence="12">
    <location>
        <begin position="205"/>
        <end position="229"/>
    </location>
</feature>
<feature type="transmembrane region" description="Helical" evidence="14">
    <location>
        <begin position="880"/>
        <end position="906"/>
    </location>
</feature>
<dbReference type="PROSITE" id="PS50088">
    <property type="entry name" value="ANK_REPEAT"/>
    <property type="match status" value="11"/>
</dbReference>
<feature type="domain" description="Ion transport" evidence="15">
    <location>
        <begin position="765"/>
        <end position="1017"/>
    </location>
</feature>
<name>A0AAV4C1L6_9GAST</name>
<dbReference type="InterPro" id="IPR005821">
    <property type="entry name" value="Ion_trans_dom"/>
</dbReference>
<dbReference type="Proteomes" id="UP000735302">
    <property type="component" value="Unassembled WGS sequence"/>
</dbReference>
<feature type="compositionally biased region" description="Acidic residues" evidence="13">
    <location>
        <begin position="18"/>
        <end position="27"/>
    </location>
</feature>
<keyword evidence="6 14" id="KW-1133">Transmembrane helix</keyword>
<evidence type="ECO:0000256" key="1">
    <source>
        <dbReference type="ARBA" id="ARBA00004141"/>
    </source>
</evidence>
<evidence type="ECO:0000256" key="4">
    <source>
        <dbReference type="ARBA" id="ARBA00022692"/>
    </source>
</evidence>
<evidence type="ECO:0000313" key="17">
    <source>
        <dbReference type="Proteomes" id="UP000735302"/>
    </source>
</evidence>
<keyword evidence="7 12" id="KW-0040">ANK repeat</keyword>
<dbReference type="InterPro" id="IPR002110">
    <property type="entry name" value="Ankyrin_rpt"/>
</dbReference>
<feature type="repeat" description="ANK" evidence="12">
    <location>
        <begin position="139"/>
        <end position="171"/>
    </location>
</feature>
<dbReference type="SUPFAM" id="SSF48403">
    <property type="entry name" value="Ankyrin repeat"/>
    <property type="match status" value="2"/>
</dbReference>
<evidence type="ECO:0000256" key="13">
    <source>
        <dbReference type="SAM" id="MobiDB-lite"/>
    </source>
</evidence>
<keyword evidence="8" id="KW-0406">Ion transport</keyword>
<evidence type="ECO:0000256" key="5">
    <source>
        <dbReference type="ARBA" id="ARBA00022737"/>
    </source>
</evidence>
<feature type="transmembrane region" description="Helical" evidence="14">
    <location>
        <begin position="808"/>
        <end position="828"/>
    </location>
</feature>
<evidence type="ECO:0000256" key="10">
    <source>
        <dbReference type="ARBA" id="ARBA00023180"/>
    </source>
</evidence>
<evidence type="ECO:0000313" key="16">
    <source>
        <dbReference type="EMBL" id="GFO25172.1"/>
    </source>
</evidence>
<dbReference type="PRINTS" id="PR01415">
    <property type="entry name" value="ANKYRIN"/>
</dbReference>
<keyword evidence="4 14" id="KW-0812">Transmembrane</keyword>